<feature type="region of interest" description="Disordered" evidence="2">
    <location>
        <begin position="82"/>
        <end position="101"/>
    </location>
</feature>
<evidence type="ECO:0000313" key="4">
    <source>
        <dbReference type="Proteomes" id="UP000054844"/>
    </source>
</evidence>
<protein>
    <recommendedName>
        <fullName evidence="5">KfrA N-terminal DNA-binding domain-containing protein</fullName>
    </recommendedName>
</protein>
<sequence>MAAPLEGPAVRVAAVLDQLVAERERANRAAVEVGEQARGTVPSIREVQDALFARYGQGLSFRNLVPEIDAYMRLNNVAGRLPPKPGQRITPAEREGSEADVPPRIRKGVDRIFGSIATQREGLAKLLEQEVAMQTEGLQRQVASLKDEITDLERQLGDRPELMSEADRAEAETAELRERLNLEERARLEAEARVAACESEVKQARADHAAAVSEAAAASARAVALESELAEARAELRSAQGHADLQLREALASLSRATAALEDRRSGSNVTRSGA</sequence>
<proteinExistence type="predicted"/>
<name>A0A1S8D796_9PROT</name>
<dbReference type="EMBL" id="LLWF02000010">
    <property type="protein sequence ID" value="ONH84236.1"/>
    <property type="molecule type" value="Genomic_DNA"/>
</dbReference>
<keyword evidence="4" id="KW-1185">Reference proteome</keyword>
<gene>
    <name evidence="3" type="ORF">APZ41_005335</name>
</gene>
<organism evidence="3 4">
    <name type="scientific">Roseomonas mucosa</name>
    <dbReference type="NCBI Taxonomy" id="207340"/>
    <lineage>
        <taxon>Bacteria</taxon>
        <taxon>Pseudomonadati</taxon>
        <taxon>Pseudomonadota</taxon>
        <taxon>Alphaproteobacteria</taxon>
        <taxon>Acetobacterales</taxon>
        <taxon>Roseomonadaceae</taxon>
        <taxon>Roseomonas</taxon>
    </lineage>
</organism>
<evidence type="ECO:0008006" key="5">
    <source>
        <dbReference type="Google" id="ProtNLM"/>
    </source>
</evidence>
<evidence type="ECO:0000313" key="3">
    <source>
        <dbReference type="EMBL" id="ONH84236.1"/>
    </source>
</evidence>
<dbReference type="AlphaFoldDB" id="A0A1S8D796"/>
<accession>A0A1S8D796</accession>
<evidence type="ECO:0000256" key="1">
    <source>
        <dbReference type="SAM" id="Coils"/>
    </source>
</evidence>
<keyword evidence="1" id="KW-0175">Coiled coil</keyword>
<evidence type="ECO:0000256" key="2">
    <source>
        <dbReference type="SAM" id="MobiDB-lite"/>
    </source>
</evidence>
<feature type="compositionally biased region" description="Basic and acidic residues" evidence="2">
    <location>
        <begin position="91"/>
        <end position="101"/>
    </location>
</feature>
<reference evidence="3" key="1">
    <citation type="submission" date="2016-12" db="EMBL/GenBank/DDBJ databases">
        <title>Draft genome sequence of Roseomonas mucosa strain AU37, isolated from a peripheral intravenous catheter.</title>
        <authorList>
            <person name="Choudhury M.A."/>
            <person name="Sidjabat H.E."/>
            <person name="Wailan A.M."/>
            <person name="Zhang L."/>
            <person name="Marsh N.M."/>
            <person name="Rickard C.M."/>
            <person name="Davies M."/>
            <person name="Mcmillan D.J."/>
        </authorList>
    </citation>
    <scope>NUCLEOTIDE SEQUENCE [LARGE SCALE GENOMIC DNA]</scope>
    <source>
        <strain evidence="3">AU37</strain>
    </source>
</reference>
<comment type="caution">
    <text evidence="3">The sequence shown here is derived from an EMBL/GenBank/DDBJ whole genome shotgun (WGS) entry which is preliminary data.</text>
</comment>
<feature type="coiled-coil region" evidence="1">
    <location>
        <begin position="135"/>
        <end position="242"/>
    </location>
</feature>
<dbReference type="RefSeq" id="WP_076970137.1">
    <property type="nucleotide sequence ID" value="NZ_LLWF02000010.1"/>
</dbReference>
<dbReference type="Proteomes" id="UP000054844">
    <property type="component" value="Unassembled WGS sequence"/>
</dbReference>
<dbReference type="Gene3D" id="1.10.287.1490">
    <property type="match status" value="1"/>
</dbReference>